<evidence type="ECO:0008006" key="4">
    <source>
        <dbReference type="Google" id="ProtNLM"/>
    </source>
</evidence>
<comment type="caution">
    <text evidence="2">The sequence shown here is derived from an EMBL/GenBank/DDBJ whole genome shotgun (WGS) entry which is preliminary data.</text>
</comment>
<evidence type="ECO:0000313" key="3">
    <source>
        <dbReference type="Proteomes" id="UP001363151"/>
    </source>
</evidence>
<gene>
    <name evidence="2" type="ORF">SO694_00048267</name>
</gene>
<feature type="chain" id="PRO_5045515400" description="Nucleotide-diphospho-sugar transferase domain-containing protein" evidence="1">
    <location>
        <begin position="17"/>
        <end position="588"/>
    </location>
</feature>
<reference evidence="2 3" key="1">
    <citation type="submission" date="2024-03" db="EMBL/GenBank/DDBJ databases">
        <title>Aureococcus anophagefferens CCMP1851 and Kratosvirus quantuckense: Draft genome of a second virus-susceptible host strain in the model system.</title>
        <authorList>
            <person name="Chase E."/>
            <person name="Truchon A.R."/>
            <person name="Schepens W."/>
            <person name="Wilhelm S.W."/>
        </authorList>
    </citation>
    <scope>NUCLEOTIDE SEQUENCE [LARGE SCALE GENOMIC DNA]</scope>
    <source>
        <strain evidence="2 3">CCMP1851</strain>
    </source>
</reference>
<accession>A0ABR1G8T6</accession>
<feature type="signal peptide" evidence="1">
    <location>
        <begin position="1"/>
        <end position="16"/>
    </location>
</feature>
<name>A0ABR1G8T6_AURAN</name>
<keyword evidence="1" id="KW-0732">Signal</keyword>
<keyword evidence="3" id="KW-1185">Reference proteome</keyword>
<dbReference type="EMBL" id="JBBJCI010000079">
    <property type="protein sequence ID" value="KAK7249418.1"/>
    <property type="molecule type" value="Genomic_DNA"/>
</dbReference>
<proteinExistence type="predicted"/>
<protein>
    <recommendedName>
        <fullName evidence="4">Nucleotide-diphospho-sugar transferase domain-containing protein</fullName>
    </recommendedName>
</protein>
<sequence length="588" mass="62952">MARWAASAALAWMTAAAPTTFELVQYDDRPPTLFHNATKAWCAQSSCCDAYTLLHAYATPPVGLPALWARVKALADRVDATSAAAVVWLDSDAFFVDRDWCPDFGAANASVSAIFSADPPPWRKPVNIGFFALKMDAVGRAIARAHWALWANVSEHWAGFGPAAECGRADSNWRVCKHGGKWASQAQLVAHVLPRFAGAYATLPRDAQNSNQDNCRGTVKHLDANGWKTEREHGLLERCVADFFTVPTAPPVPAAAGLAAPPGRRIPALTLSYGARLPFVARMLLAYARLWPDHPFVFYVPFNASGAFDAPVWGRVNASYDAASLVAVPSPPGIRATMDALLGAAGCADGELIFWAPEDIQPWAVVDARGLAAVAARARREAAADPAYLGLALAYSDGMWSGYGRRGASERVWAFPGAPLLFVDHGEQFAGAPRTAVGTAAVARVAKLPQSNAFVWAPGFWRAELLRAIFLNPRFAKLRDLEKAVGAFFSGGAFAERVVERLATPVLEFVEVTHRGQVAAAVLDEMRGLGADVGAEFLPAMAPTSTFAAARVGALKRAYATRARDELEAALVVEGTPPLDLARSFGFI</sequence>
<dbReference type="Proteomes" id="UP001363151">
    <property type="component" value="Unassembled WGS sequence"/>
</dbReference>
<evidence type="ECO:0000256" key="1">
    <source>
        <dbReference type="SAM" id="SignalP"/>
    </source>
</evidence>
<organism evidence="2 3">
    <name type="scientific">Aureococcus anophagefferens</name>
    <name type="common">Harmful bloom alga</name>
    <dbReference type="NCBI Taxonomy" id="44056"/>
    <lineage>
        <taxon>Eukaryota</taxon>
        <taxon>Sar</taxon>
        <taxon>Stramenopiles</taxon>
        <taxon>Ochrophyta</taxon>
        <taxon>Pelagophyceae</taxon>
        <taxon>Pelagomonadales</taxon>
        <taxon>Pelagomonadaceae</taxon>
        <taxon>Aureococcus</taxon>
    </lineage>
</organism>
<evidence type="ECO:0000313" key="2">
    <source>
        <dbReference type="EMBL" id="KAK7249418.1"/>
    </source>
</evidence>